<dbReference type="PANTHER" id="PTHR13016">
    <property type="entry name" value="AMMECR1 HOMOLOG"/>
    <property type="match status" value="1"/>
</dbReference>
<keyword evidence="3" id="KW-1185">Reference proteome</keyword>
<evidence type="ECO:0000259" key="1">
    <source>
        <dbReference type="PROSITE" id="PS51112"/>
    </source>
</evidence>
<evidence type="ECO:0000313" key="3">
    <source>
        <dbReference type="Proteomes" id="UP000005289"/>
    </source>
</evidence>
<dbReference type="SUPFAM" id="SSF143447">
    <property type="entry name" value="AMMECR1-like"/>
    <property type="match status" value="1"/>
</dbReference>
<feature type="domain" description="AMMECR1" evidence="1">
    <location>
        <begin position="1"/>
        <end position="184"/>
    </location>
</feature>
<dbReference type="Gene3D" id="3.30.700.20">
    <property type="entry name" value="Hypothetical protein ph0010, domain 1"/>
    <property type="match status" value="1"/>
</dbReference>
<protein>
    <recommendedName>
        <fullName evidence="1">AMMECR1 domain-containing protein</fullName>
    </recommendedName>
</protein>
<organism evidence="2 3">
    <name type="scientific">Thioalkalivibrio paradoxus ARh 1</name>
    <dbReference type="NCBI Taxonomy" id="713585"/>
    <lineage>
        <taxon>Bacteria</taxon>
        <taxon>Pseudomonadati</taxon>
        <taxon>Pseudomonadota</taxon>
        <taxon>Gammaproteobacteria</taxon>
        <taxon>Chromatiales</taxon>
        <taxon>Ectothiorhodospiraceae</taxon>
        <taxon>Thioalkalivibrio</taxon>
    </lineage>
</organism>
<dbReference type="Pfam" id="PF01871">
    <property type="entry name" value="AMMECR1"/>
    <property type="match status" value="1"/>
</dbReference>
<dbReference type="InterPro" id="IPR027623">
    <property type="entry name" value="AmmeMemoSam_A"/>
</dbReference>
<dbReference type="EMBL" id="CP007029">
    <property type="protein sequence ID" value="AHE98116.1"/>
    <property type="molecule type" value="Genomic_DNA"/>
</dbReference>
<dbReference type="HOGENOM" id="CLU_095686_0_0_6"/>
<accession>W0DI81</accession>
<reference evidence="2 3" key="1">
    <citation type="submission" date="2013-12" db="EMBL/GenBank/DDBJ databases">
        <authorList>
            <consortium name="DOE Joint Genome Institute"/>
            <person name="Muyzer G."/>
            <person name="Huntemann M."/>
            <person name="Han J."/>
            <person name="Chen A."/>
            <person name="Kyrpides N."/>
            <person name="Mavromatis K."/>
            <person name="Markowitz V."/>
            <person name="Palaniappan K."/>
            <person name="Ivanova N."/>
            <person name="Schaumberg A."/>
            <person name="Pati A."/>
            <person name="Liolios K."/>
            <person name="Nordberg H.P."/>
            <person name="Cantor M.N."/>
            <person name="Hua S.X."/>
            <person name="Woyke T."/>
        </authorList>
    </citation>
    <scope>NUCLEOTIDE SEQUENCE [LARGE SCALE GENOMIC DNA]</scope>
    <source>
        <strain evidence="2 3">ARh 1</strain>
    </source>
</reference>
<dbReference type="InterPro" id="IPR023473">
    <property type="entry name" value="AMMECR1"/>
</dbReference>
<dbReference type="Gene3D" id="3.30.1490.150">
    <property type="entry name" value="Hypothetical protein ph0010, domain 2"/>
    <property type="match status" value="1"/>
</dbReference>
<dbReference type="InterPro" id="IPR036071">
    <property type="entry name" value="AMMECR1_dom_sf"/>
</dbReference>
<gene>
    <name evidence="2" type="ORF">THITH_07400</name>
</gene>
<dbReference type="KEGG" id="tti:THITH_07400"/>
<dbReference type="NCBIfam" id="TIGR04335">
    <property type="entry name" value="AmmeMemoSam_A"/>
    <property type="match status" value="1"/>
</dbReference>
<dbReference type="InterPro" id="IPR002733">
    <property type="entry name" value="AMMECR1_domain"/>
</dbReference>
<dbReference type="PANTHER" id="PTHR13016:SF0">
    <property type="entry name" value="AMME SYNDROME CANDIDATE GENE 1 PROTEIN"/>
    <property type="match status" value="1"/>
</dbReference>
<dbReference type="AlphaFoldDB" id="W0DI81"/>
<dbReference type="Proteomes" id="UP000005289">
    <property type="component" value="Chromosome"/>
</dbReference>
<dbReference type="InterPro" id="IPR027485">
    <property type="entry name" value="AMMECR1_N"/>
</dbReference>
<name>W0DI81_9GAMM</name>
<dbReference type="STRING" id="713585.THITH_07400"/>
<proteinExistence type="predicted"/>
<dbReference type="PROSITE" id="PS51112">
    <property type="entry name" value="AMMECR1"/>
    <property type="match status" value="1"/>
</dbReference>
<evidence type="ECO:0000313" key="2">
    <source>
        <dbReference type="EMBL" id="AHE98116.1"/>
    </source>
</evidence>
<sequence length="184" mass="19928">MLDIAVFGVRQAAAVQALPCVDPSREPPALRRPGATFVTLRRAGRLRGCIGTLEATRPLIEDVAYNAFAAARHDPRFPPLTTNEIAGLELSIAALGQQEPLAPTSRTALLETLRAGVDGLVVRSGLRRATFLPAVWEQLPEPGDFVDALWEKAGLPSATWPDDLRLSRYRVHTLSLHIADPGPQ</sequence>